<dbReference type="Gene3D" id="1.10.357.10">
    <property type="entry name" value="Tetracycline Repressor, domain 2"/>
    <property type="match status" value="1"/>
</dbReference>
<sequence>MVGFQRARSEEQREVRRRAILDTAAAMLQQMPVAEVGLNELARRVCLAKSNVLRYFDSREAVLLELLDESYREWVAALRLELTDTAGDLPARRDRLIHAIVTSLAQNPVLCDLFSAQAAVLERNISPDVAARFKRNSLSTTDEFADLVAGMIPEFGRERSWTFCALTLLNAGALWTHSHPSAAMLAAYEQHPDLAAARIDFTGTCTTLLNVIAAGLLAGEG</sequence>
<dbReference type="PROSITE" id="PS50977">
    <property type="entry name" value="HTH_TETR_2"/>
    <property type="match status" value="1"/>
</dbReference>
<feature type="domain" description="HTH tetR-type" evidence="3">
    <location>
        <begin position="14"/>
        <end position="74"/>
    </location>
</feature>
<dbReference type="RefSeq" id="WP_150406954.1">
    <property type="nucleotide sequence ID" value="NZ_VXLC01000027.1"/>
</dbReference>
<evidence type="ECO:0000256" key="1">
    <source>
        <dbReference type="ARBA" id="ARBA00023125"/>
    </source>
</evidence>
<feature type="DNA-binding region" description="H-T-H motif" evidence="2">
    <location>
        <begin position="37"/>
        <end position="56"/>
    </location>
</feature>
<gene>
    <name evidence="4" type="ORF">F3087_37815</name>
</gene>
<dbReference type="PANTHER" id="PTHR30055:SF226">
    <property type="entry name" value="HTH-TYPE TRANSCRIPTIONAL REGULATOR PKSA"/>
    <property type="match status" value="1"/>
</dbReference>
<dbReference type="SUPFAM" id="SSF46689">
    <property type="entry name" value="Homeodomain-like"/>
    <property type="match status" value="1"/>
</dbReference>
<dbReference type="InterPro" id="IPR001647">
    <property type="entry name" value="HTH_TetR"/>
</dbReference>
<protein>
    <submittedName>
        <fullName evidence="4">TetR/AcrR family transcriptional regulator</fullName>
    </submittedName>
</protein>
<evidence type="ECO:0000256" key="2">
    <source>
        <dbReference type="PROSITE-ProRule" id="PRU00335"/>
    </source>
</evidence>
<dbReference type="Proteomes" id="UP000323876">
    <property type="component" value="Unassembled WGS sequence"/>
</dbReference>
<dbReference type="InterPro" id="IPR009057">
    <property type="entry name" value="Homeodomain-like_sf"/>
</dbReference>
<evidence type="ECO:0000313" key="4">
    <source>
        <dbReference type="EMBL" id="KAA8882969.1"/>
    </source>
</evidence>
<name>A0A5N0E3P4_9NOCA</name>
<dbReference type="OrthoDB" id="6637160at2"/>
<evidence type="ECO:0000313" key="5">
    <source>
        <dbReference type="Proteomes" id="UP000323876"/>
    </source>
</evidence>
<dbReference type="GO" id="GO:0003700">
    <property type="term" value="F:DNA-binding transcription factor activity"/>
    <property type="evidence" value="ECO:0007669"/>
    <property type="project" value="TreeGrafter"/>
</dbReference>
<dbReference type="AlphaFoldDB" id="A0A5N0E3P4"/>
<reference evidence="4 5" key="1">
    <citation type="submission" date="2019-09" db="EMBL/GenBank/DDBJ databases">
        <authorList>
            <person name="Wang X."/>
        </authorList>
    </citation>
    <scope>NUCLEOTIDE SEQUENCE [LARGE SCALE GENOMIC DNA]</scope>
    <source>
        <strain evidence="4 5">CICC 11023</strain>
    </source>
</reference>
<dbReference type="EMBL" id="VXLC01000027">
    <property type="protein sequence ID" value="KAA8882969.1"/>
    <property type="molecule type" value="Genomic_DNA"/>
</dbReference>
<evidence type="ECO:0000259" key="3">
    <source>
        <dbReference type="PROSITE" id="PS50977"/>
    </source>
</evidence>
<accession>A0A5N0E3P4</accession>
<proteinExistence type="predicted"/>
<organism evidence="4 5">
    <name type="scientific">Nocardia colli</name>
    <dbReference type="NCBI Taxonomy" id="2545717"/>
    <lineage>
        <taxon>Bacteria</taxon>
        <taxon>Bacillati</taxon>
        <taxon>Actinomycetota</taxon>
        <taxon>Actinomycetes</taxon>
        <taxon>Mycobacteriales</taxon>
        <taxon>Nocardiaceae</taxon>
        <taxon>Nocardia</taxon>
    </lineage>
</organism>
<keyword evidence="1 2" id="KW-0238">DNA-binding</keyword>
<comment type="caution">
    <text evidence="4">The sequence shown here is derived from an EMBL/GenBank/DDBJ whole genome shotgun (WGS) entry which is preliminary data.</text>
</comment>
<dbReference type="PANTHER" id="PTHR30055">
    <property type="entry name" value="HTH-TYPE TRANSCRIPTIONAL REGULATOR RUTR"/>
    <property type="match status" value="1"/>
</dbReference>
<dbReference type="InterPro" id="IPR041483">
    <property type="entry name" value="TetR_C_34"/>
</dbReference>
<keyword evidence="5" id="KW-1185">Reference proteome</keyword>
<dbReference type="Pfam" id="PF17929">
    <property type="entry name" value="TetR_C_34"/>
    <property type="match status" value="1"/>
</dbReference>
<dbReference type="InterPro" id="IPR050109">
    <property type="entry name" value="HTH-type_TetR-like_transc_reg"/>
</dbReference>
<dbReference type="GO" id="GO:0000976">
    <property type="term" value="F:transcription cis-regulatory region binding"/>
    <property type="evidence" value="ECO:0007669"/>
    <property type="project" value="TreeGrafter"/>
</dbReference>
<dbReference type="Pfam" id="PF00440">
    <property type="entry name" value="TetR_N"/>
    <property type="match status" value="1"/>
</dbReference>